<evidence type="ECO:0000256" key="1">
    <source>
        <dbReference type="SAM" id="MobiDB-lite"/>
    </source>
</evidence>
<sequence>MPATPHLRAHAVPSPPPLRVRRGLRRSETSGSMCSETSSIPDGRRSRAGMLAAARVMSAGSNSISTSATSSSASLSISLPGLAQVPAAVPAEGMGIAEQWIAAWAGLPAAHVRRERFRLLGCRPGAVGEEDEVGAHARHVLAIKCEVHVRGGMATAAGGLV</sequence>
<feature type="compositionally biased region" description="Polar residues" evidence="1">
    <location>
        <begin position="29"/>
        <end position="40"/>
    </location>
</feature>
<protein>
    <submittedName>
        <fullName evidence="2">Uncharacterized protein</fullName>
    </submittedName>
</protein>
<name>A0A0L0SWW9_ALLM3</name>
<evidence type="ECO:0000313" key="3">
    <source>
        <dbReference type="Proteomes" id="UP000054350"/>
    </source>
</evidence>
<gene>
    <name evidence="2" type="ORF">AMAG_19553</name>
</gene>
<organism evidence="2 3">
    <name type="scientific">Allomyces macrogynus (strain ATCC 38327)</name>
    <name type="common">Allomyces javanicus var. macrogynus</name>
    <dbReference type="NCBI Taxonomy" id="578462"/>
    <lineage>
        <taxon>Eukaryota</taxon>
        <taxon>Fungi</taxon>
        <taxon>Fungi incertae sedis</taxon>
        <taxon>Blastocladiomycota</taxon>
        <taxon>Blastocladiomycetes</taxon>
        <taxon>Blastocladiales</taxon>
        <taxon>Blastocladiaceae</taxon>
        <taxon>Allomyces</taxon>
    </lineage>
</organism>
<keyword evidence="3" id="KW-1185">Reference proteome</keyword>
<proteinExistence type="predicted"/>
<evidence type="ECO:0000313" key="2">
    <source>
        <dbReference type="EMBL" id="KNE66961.1"/>
    </source>
</evidence>
<reference evidence="3" key="2">
    <citation type="submission" date="2009-11" db="EMBL/GenBank/DDBJ databases">
        <title>The Genome Sequence of Allomyces macrogynus strain ATCC 38327.</title>
        <authorList>
            <consortium name="The Broad Institute Genome Sequencing Platform"/>
            <person name="Russ C."/>
            <person name="Cuomo C."/>
            <person name="Shea T."/>
            <person name="Young S.K."/>
            <person name="Zeng Q."/>
            <person name="Koehrsen M."/>
            <person name="Haas B."/>
            <person name="Borodovsky M."/>
            <person name="Guigo R."/>
            <person name="Alvarado L."/>
            <person name="Berlin A."/>
            <person name="Borenstein D."/>
            <person name="Chen Z."/>
            <person name="Engels R."/>
            <person name="Freedman E."/>
            <person name="Gellesch M."/>
            <person name="Goldberg J."/>
            <person name="Griggs A."/>
            <person name="Gujja S."/>
            <person name="Heiman D."/>
            <person name="Hepburn T."/>
            <person name="Howarth C."/>
            <person name="Jen D."/>
            <person name="Larson L."/>
            <person name="Lewis B."/>
            <person name="Mehta T."/>
            <person name="Park D."/>
            <person name="Pearson M."/>
            <person name="Roberts A."/>
            <person name="Saif S."/>
            <person name="Shenoy N."/>
            <person name="Sisk P."/>
            <person name="Stolte C."/>
            <person name="Sykes S."/>
            <person name="Walk T."/>
            <person name="White J."/>
            <person name="Yandava C."/>
            <person name="Burger G."/>
            <person name="Gray M.W."/>
            <person name="Holland P.W.H."/>
            <person name="King N."/>
            <person name="Lang F.B.F."/>
            <person name="Roger A.J."/>
            <person name="Ruiz-Trillo I."/>
            <person name="Lander E."/>
            <person name="Nusbaum C."/>
        </authorList>
    </citation>
    <scope>NUCLEOTIDE SEQUENCE [LARGE SCALE GENOMIC DNA]</scope>
    <source>
        <strain evidence="3">ATCC 38327</strain>
    </source>
</reference>
<reference evidence="2 3" key="1">
    <citation type="submission" date="2009-11" db="EMBL/GenBank/DDBJ databases">
        <title>Annotation of Allomyces macrogynus ATCC 38327.</title>
        <authorList>
            <consortium name="The Broad Institute Genome Sequencing Platform"/>
            <person name="Russ C."/>
            <person name="Cuomo C."/>
            <person name="Burger G."/>
            <person name="Gray M.W."/>
            <person name="Holland P.W.H."/>
            <person name="King N."/>
            <person name="Lang F.B.F."/>
            <person name="Roger A.J."/>
            <person name="Ruiz-Trillo I."/>
            <person name="Young S.K."/>
            <person name="Zeng Q."/>
            <person name="Gargeya S."/>
            <person name="Fitzgerald M."/>
            <person name="Haas B."/>
            <person name="Abouelleil A."/>
            <person name="Alvarado L."/>
            <person name="Arachchi H.M."/>
            <person name="Berlin A."/>
            <person name="Chapman S.B."/>
            <person name="Gearin G."/>
            <person name="Goldberg J."/>
            <person name="Griggs A."/>
            <person name="Gujja S."/>
            <person name="Hansen M."/>
            <person name="Heiman D."/>
            <person name="Howarth C."/>
            <person name="Larimer J."/>
            <person name="Lui A."/>
            <person name="MacDonald P.J.P."/>
            <person name="McCowen C."/>
            <person name="Montmayeur A."/>
            <person name="Murphy C."/>
            <person name="Neiman D."/>
            <person name="Pearson M."/>
            <person name="Priest M."/>
            <person name="Roberts A."/>
            <person name="Saif S."/>
            <person name="Shea T."/>
            <person name="Sisk P."/>
            <person name="Stolte C."/>
            <person name="Sykes S."/>
            <person name="Wortman J."/>
            <person name="Nusbaum C."/>
            <person name="Birren B."/>
        </authorList>
    </citation>
    <scope>NUCLEOTIDE SEQUENCE [LARGE SCALE GENOMIC DNA]</scope>
    <source>
        <strain evidence="2 3">ATCC 38327</strain>
    </source>
</reference>
<dbReference type="EMBL" id="GG745351">
    <property type="protein sequence ID" value="KNE66961.1"/>
    <property type="molecule type" value="Genomic_DNA"/>
</dbReference>
<accession>A0A0L0SWW9</accession>
<dbReference type="Proteomes" id="UP000054350">
    <property type="component" value="Unassembled WGS sequence"/>
</dbReference>
<feature type="region of interest" description="Disordered" evidence="1">
    <location>
        <begin position="1"/>
        <end position="45"/>
    </location>
</feature>
<dbReference type="AlphaFoldDB" id="A0A0L0SWW9"/>
<dbReference type="VEuPathDB" id="FungiDB:AMAG_19553"/>